<dbReference type="PROSITE" id="PS01156">
    <property type="entry name" value="TONB_DEPENDENT_REC_2"/>
    <property type="match status" value="1"/>
</dbReference>
<evidence type="ECO:0000256" key="5">
    <source>
        <dbReference type="ARBA" id="ARBA00022729"/>
    </source>
</evidence>
<dbReference type="STRING" id="329186.SAMN02927925_02082"/>
<dbReference type="PANTHER" id="PTHR30442">
    <property type="entry name" value="IRON III DICITRATE TRANSPORT PROTEIN FECA"/>
    <property type="match status" value="1"/>
</dbReference>
<dbReference type="InterPro" id="IPR036942">
    <property type="entry name" value="Beta-barrel_TonB_sf"/>
</dbReference>
<evidence type="ECO:0000256" key="3">
    <source>
        <dbReference type="ARBA" id="ARBA00022452"/>
    </source>
</evidence>
<dbReference type="RefSeq" id="WP_316929277.1">
    <property type="nucleotide sequence ID" value="NZ_CBCSBQ010000004.1"/>
</dbReference>
<comment type="subcellular location">
    <subcellularLocation>
        <location evidence="1 9">Cell outer membrane</location>
        <topology evidence="1 9">Multi-pass membrane protein</topology>
    </subcellularLocation>
</comment>
<dbReference type="PROSITE" id="PS52016">
    <property type="entry name" value="TONB_DEPENDENT_REC_3"/>
    <property type="match status" value="1"/>
</dbReference>
<evidence type="ECO:0000256" key="7">
    <source>
        <dbReference type="ARBA" id="ARBA00023136"/>
    </source>
</evidence>
<dbReference type="GO" id="GO:0009279">
    <property type="term" value="C:cell outer membrane"/>
    <property type="evidence" value="ECO:0007669"/>
    <property type="project" value="UniProtKB-SubCell"/>
</dbReference>
<evidence type="ECO:0000313" key="13">
    <source>
        <dbReference type="EMBL" id="SCX14505.1"/>
    </source>
</evidence>
<keyword evidence="5" id="KW-0732">Signal</keyword>
<dbReference type="PANTHER" id="PTHR30442:SF0">
    <property type="entry name" value="FE(3+) DICITRATE TRANSPORT PROTEIN FECA"/>
    <property type="match status" value="1"/>
</dbReference>
<dbReference type="eggNOG" id="COG4772">
    <property type="taxonomic scope" value="Bacteria"/>
</dbReference>
<keyword evidence="3 9" id="KW-1134">Transmembrane beta strand</keyword>
<dbReference type="InterPro" id="IPR000531">
    <property type="entry name" value="Beta-barrel_TonB"/>
</dbReference>
<feature type="domain" description="TonB-dependent receptor-like beta-barrel" evidence="11">
    <location>
        <begin position="348"/>
        <end position="794"/>
    </location>
</feature>
<proteinExistence type="inferred from homology"/>
<keyword evidence="8 9" id="KW-0998">Cell outer membrane</keyword>
<dbReference type="Proteomes" id="UP000182124">
    <property type="component" value="Unassembled WGS sequence"/>
</dbReference>
<dbReference type="Gene3D" id="2.60.40.1120">
    <property type="entry name" value="Carboxypeptidase-like, regulatory domain"/>
    <property type="match status" value="1"/>
</dbReference>
<dbReference type="Gene3D" id="2.170.130.10">
    <property type="entry name" value="TonB-dependent receptor, plug domain"/>
    <property type="match status" value="1"/>
</dbReference>
<evidence type="ECO:0000259" key="11">
    <source>
        <dbReference type="Pfam" id="PF00593"/>
    </source>
</evidence>
<dbReference type="AlphaFoldDB" id="A0A1G4W0R2"/>
<evidence type="ECO:0000259" key="12">
    <source>
        <dbReference type="Pfam" id="PF07715"/>
    </source>
</evidence>
<dbReference type="InterPro" id="IPR010917">
    <property type="entry name" value="TonB_rcpt_CS"/>
</dbReference>
<evidence type="ECO:0000256" key="1">
    <source>
        <dbReference type="ARBA" id="ARBA00004571"/>
    </source>
</evidence>
<keyword evidence="2 9" id="KW-0813">Transport</keyword>
<gene>
    <name evidence="13" type="ORF">SAMN02927925_02082</name>
</gene>
<accession>A0A1G4W0R2</accession>
<dbReference type="Pfam" id="PF00593">
    <property type="entry name" value="TonB_dep_Rec_b-barrel"/>
    <property type="match status" value="1"/>
</dbReference>
<protein>
    <submittedName>
        <fullName evidence="13">Fe(3+) dicitrate transport protein</fullName>
    </submittedName>
</protein>
<sequence>MNHSNTKPGYFRLPMKSKDYKFLLILLLSFNAFSQFKFSGSVSDSNGKHLSGVEIINTVSGKSIFTDKSGNFTMQFSAKGNYVVLFFAENYAMQEKQILVSGSETYLRVILEPLGQMLSEVVINQQREKISAIRKLKDIEETAIYAGKKTEVVQINKITANKATNNARQIFSQVVGLTINESNDGGLQLSIGGRGLDPNRTSNFNTRQNGYDISADVLGYPESYYATPTEALEEIQVIRGAASLQYGTQFGGMINFKLKSPSKKEMELTQRLTGGSYDLFTSFTSLSGTKGKFSYYSFYNYKQGNGFRPNSEFDAKNFFANLNYQFTDHTSLHFDYTHFSYLVKQPGGLTDFMFYQDPTQSNRSRNWFAVDWNLFSLRLKHKFQHNADFSLQLFGLDASRKALGYRSNRVSNSDTPGTERDLILGDFINWGAEARYLKKYKFFSSSNAFLIGAKYYQSNNTGIQGPGSSGNEADFDLATDEFPLYATQSSYTFPNLNVAVFGENIFRVTPSFSVTPGFRYESIKTQANGYFRKINRDLAGNVILDETEFENNVKERSFFLFGLGLSYKPLNGIEIYGNVSQNYRSVTFNDIRTASPSQAIDENISDEKGYSSDLGVRGIIANKLTFDISGFALYYNDKIGEYEAPNPNGTGTVVRFRDNVGTALTYGFESMLDWNLVRTFLKGNENLVWKVFTNVSVTESEYLKSHVPNVKGNKVEFVPFINLKSGMGFGYKNFLSQFQYTYVSSQFTEAKNLPTDSNDNIYGIFGKIPSYAVMDFSTSYKCKRFKLEAGVNNLTNNWYFTRRATGYPGPGIIPSEPRVFYTTLEFVF</sequence>
<dbReference type="Gene3D" id="2.40.170.20">
    <property type="entry name" value="TonB-dependent receptor, beta-barrel domain"/>
    <property type="match status" value="1"/>
</dbReference>
<dbReference type="GO" id="GO:0033214">
    <property type="term" value="P:siderophore-iron import into cell"/>
    <property type="evidence" value="ECO:0007669"/>
    <property type="project" value="TreeGrafter"/>
</dbReference>
<evidence type="ECO:0000256" key="8">
    <source>
        <dbReference type="ARBA" id="ARBA00023237"/>
    </source>
</evidence>
<organism evidence="13 14">
    <name type="scientific">Flavobacterium saliperosum</name>
    <dbReference type="NCBI Taxonomy" id="329186"/>
    <lineage>
        <taxon>Bacteria</taxon>
        <taxon>Pseudomonadati</taxon>
        <taxon>Bacteroidota</taxon>
        <taxon>Flavobacteriia</taxon>
        <taxon>Flavobacteriales</taxon>
        <taxon>Flavobacteriaceae</taxon>
        <taxon>Flavobacterium</taxon>
    </lineage>
</organism>
<evidence type="ECO:0000256" key="2">
    <source>
        <dbReference type="ARBA" id="ARBA00022448"/>
    </source>
</evidence>
<evidence type="ECO:0000256" key="10">
    <source>
        <dbReference type="RuleBase" id="RU003357"/>
    </source>
</evidence>
<dbReference type="Pfam" id="PF07715">
    <property type="entry name" value="Plug"/>
    <property type="match status" value="1"/>
</dbReference>
<evidence type="ECO:0000256" key="4">
    <source>
        <dbReference type="ARBA" id="ARBA00022692"/>
    </source>
</evidence>
<keyword evidence="4 9" id="KW-0812">Transmembrane</keyword>
<comment type="similarity">
    <text evidence="9 10">Belongs to the TonB-dependent receptor family.</text>
</comment>
<reference evidence="13 14" key="1">
    <citation type="submission" date="2016-10" db="EMBL/GenBank/DDBJ databases">
        <authorList>
            <person name="de Groot N.N."/>
        </authorList>
    </citation>
    <scope>NUCLEOTIDE SEQUENCE [LARGE SCALE GENOMIC DNA]</scope>
    <source>
        <strain evidence="13 14">CGMCC 1.3801</strain>
    </source>
</reference>
<dbReference type="InterPro" id="IPR008969">
    <property type="entry name" value="CarboxyPept-like_regulatory"/>
</dbReference>
<keyword evidence="6 10" id="KW-0798">TonB box</keyword>
<dbReference type="InterPro" id="IPR037066">
    <property type="entry name" value="Plug_dom_sf"/>
</dbReference>
<dbReference type="SUPFAM" id="SSF49464">
    <property type="entry name" value="Carboxypeptidase regulatory domain-like"/>
    <property type="match status" value="1"/>
</dbReference>
<dbReference type="SUPFAM" id="SSF56935">
    <property type="entry name" value="Porins"/>
    <property type="match status" value="1"/>
</dbReference>
<evidence type="ECO:0000256" key="9">
    <source>
        <dbReference type="PROSITE-ProRule" id="PRU01360"/>
    </source>
</evidence>
<name>A0A1G4W0R2_9FLAO</name>
<dbReference type="EMBL" id="FMTY01000005">
    <property type="protein sequence ID" value="SCX14505.1"/>
    <property type="molecule type" value="Genomic_DNA"/>
</dbReference>
<dbReference type="InterPro" id="IPR039426">
    <property type="entry name" value="TonB-dep_rcpt-like"/>
</dbReference>
<dbReference type="Pfam" id="PF13715">
    <property type="entry name" value="CarbopepD_reg_2"/>
    <property type="match status" value="1"/>
</dbReference>
<feature type="domain" description="TonB-dependent receptor plug" evidence="12">
    <location>
        <begin position="150"/>
        <end position="249"/>
    </location>
</feature>
<evidence type="ECO:0000256" key="6">
    <source>
        <dbReference type="ARBA" id="ARBA00023077"/>
    </source>
</evidence>
<dbReference type="InterPro" id="IPR012910">
    <property type="entry name" value="Plug_dom"/>
</dbReference>
<keyword evidence="7 9" id="KW-0472">Membrane</keyword>
<evidence type="ECO:0000313" key="14">
    <source>
        <dbReference type="Proteomes" id="UP000182124"/>
    </source>
</evidence>